<sequence length="2016" mass="226684">MSGTYGSPSGDGSKDVANLAQLPNYASLTEDELVEVLQRRYQRDAIYTQIGNRALVAVNPHGPLEIFDDAHVQQYVDDYRNTSGQRTVLDPHVFQLAANAYLMMRRTGQDQSLVFSGRSGTGKTESMKLALRLFSFLRTQSKRDNRFYSQLTQAQTILEAFGSAKTAFNSNASRFGCYIELQFDEHGRTIGSKFLDYLLEKSRVTCLPRQERSFHVFYQLLNGASADERSHFSLSEPGYFTYLEKSGVFRVPNVNDALQFTDLCASMKALGLNRKYQKQIFQLLSAILHLGNIRFADLPDNFQSQEPCEVRNMDVLSLVAGLLGIDELALQGTLTFKTKMIKREVCTVFLDAEQAERQRDDLAKSLYSLLFSWIVEFLNTKLCKDDSQAVNFIGLLDLFGFQNLATNGFDQFLINFANERQYYFVNHHIFDEGREEMEREGLAQYSPEVEFADNSPCLDLYMKPVTGLVSLMDKHVNNPDAQRAGSGEDGSHTPVIQEFNKNHAEPGRGSPAYRVAESKNQLGSFVIQHYAGPATYNTRTFANDNVDSLNADFVALFRGVDMSDPSDGTKNSFVAGLFTERTVAMEVHPRHANTIVAAQQKAMPTRQPSMKKPRKNREPAPAAEDADPVSEKGGSRRNRRDRKLPKIPCVATQFQRALSDLFDTLDQTQPWFVFCVAPNDMERPAQWDGRLVQSQVHDLGLVDVVKRKVMEYATSFTHEDFLARFKPVMDSLKLDTARDTRSRCDAAGTMIGWGYNDMAVGHRKVFLSFTAWRDLEDNLRVFEKQNTLGGDVDRDELAGGDGMDAVGFGAAAAGAGAGAGLPHPQGDATPMGNSMAGSYDSHDGLIQNMNNQPAAHGGPRGPGRAPFMGAALGDDTRSFYSDDDYVADRGEDLQSNVGSDFTNPHRRTSPDSKASDAAQPMLPEKEASREPKEKVKLSAVRRRWLCLTWGLTWWIPTFMISCCGRLKRKDQQIAWREKVALCILIFFMCLFVIFWIAILGPIICPPQNVFTTYELSDLDTKKSPYYSLRGNVYTLEDFEHNNVALDGIIKKYAGKDVTNLFPIQLNLECQGFNIDPRLTLSNATALYTDAYTHDHRYYRHPDNLKNWYRSTVLPKLMRRYYVGQMAIDPEEVADRGKGKGPDNAVNYMAIIDDQVFDLTTYINSQGVPYFIAPADEDGVSGDVERSFFNPRLVSLFKQNPGMDITEQFNSMFGETGPNRKKITQCLQRAFYVGVVDIRNSSRCYFANYVLLAATIAMASIILFKFLAALQLGSRREPEDHDRFVILNIPCYTESEESLRLTINSMAVLKYDDKRKLLFIIADGMIVGSGNDRPTPRIVLDILGVDPSVDPEPLSYVALGEGSQQHNMGKVYSGLYECSGHVVPYLVVAKCGKPTERARPGNRGKRDSQLILMHFFNKVHFNKPMVPMELEMYHQIKNVIGVNPAFYEYVLMVDADTEVYPDSLNRMVSCFIHDSKLMGLCGETHLSNEKSTWITMIQVYEYFISHHMAKAFESLFGSVTCLPGCFCMYRLRTPEKNSPLLIANNIIEDYSENKVDTLHKKNLLSLGEDRYLTTLMLKHFPFNKNKFTPDAQCKTNAPDTWSVLLSQRRRWINSTIHNLMELVFLPRLCGFCCFSMRFVVFIDLFSTVIMPATVVYLGYLIYQIIENPDNLPLISLIILAATYGLQAIIFIVKRQWQHIGWMIVYILAIPVFMFFIPLYSFWHFDDFSWGNTRTIVGEKGKQKQVSGEDKFDPTSIPTRKWSEYEQELWEVSMQTSHDSYTSRGSSRSRPASRATSVGFPMPSPGSVYGGVDAGPNNRTSQAMSVYNNATLPMQGSGRGGGHQSARQSRSYERLSRTYSGYDMEMTPMGGNIHHQEPVPPMPMMGQRNSTFSQVPHQDHAGGAPMLPDPIRSHSSASFHGAVAGAAGSHSRPMSPAMSVRGPTPNPAYNMPGSPPVFNGPSDNEILMEIHNVLDNANLMTITKKQVRKELSDRFCVDMLPKKDYINGCIESILQGKM</sequence>
<dbReference type="PANTHER" id="PTHR22914">
    <property type="entry name" value="CHITIN SYNTHASE"/>
    <property type="match status" value="1"/>
</dbReference>
<feature type="region of interest" description="Disordered" evidence="16">
    <location>
        <begin position="1774"/>
        <end position="1819"/>
    </location>
</feature>
<dbReference type="PROSITE" id="PS51456">
    <property type="entry name" value="MYOSIN_MOTOR"/>
    <property type="match status" value="1"/>
</dbReference>
<dbReference type="Pfam" id="PF08766">
    <property type="entry name" value="DEK_C"/>
    <property type="match status" value="1"/>
</dbReference>
<dbReference type="GO" id="GO:0003779">
    <property type="term" value="F:actin binding"/>
    <property type="evidence" value="ECO:0007669"/>
    <property type="project" value="UniProtKB-KW"/>
</dbReference>
<dbReference type="GO" id="GO:0003774">
    <property type="term" value="F:cytoskeletal motor activity"/>
    <property type="evidence" value="ECO:0007669"/>
    <property type="project" value="UniProtKB-UniRule"/>
</dbReference>
<feature type="region of interest" description="Disordered" evidence="16">
    <location>
        <begin position="893"/>
        <end position="933"/>
    </location>
</feature>
<dbReference type="InterPro" id="IPR036961">
    <property type="entry name" value="Kinesin_motor_dom_sf"/>
</dbReference>
<feature type="compositionally biased region" description="Low complexity" evidence="16">
    <location>
        <begin position="1920"/>
        <end position="1929"/>
    </location>
</feature>
<dbReference type="SMART" id="SM00242">
    <property type="entry name" value="MYSc"/>
    <property type="match status" value="1"/>
</dbReference>
<evidence type="ECO:0000256" key="11">
    <source>
        <dbReference type="ARBA" id="ARBA00023136"/>
    </source>
</evidence>
<dbReference type="GO" id="GO:0030428">
    <property type="term" value="C:cell septum"/>
    <property type="evidence" value="ECO:0007669"/>
    <property type="project" value="TreeGrafter"/>
</dbReference>
<dbReference type="GO" id="GO:0005524">
    <property type="term" value="F:ATP binding"/>
    <property type="evidence" value="ECO:0007669"/>
    <property type="project" value="UniProtKB-UniRule"/>
</dbReference>
<dbReference type="OrthoDB" id="370884at2759"/>
<dbReference type="Gene3D" id="1.10.10.60">
    <property type="entry name" value="Homeodomain-like"/>
    <property type="match status" value="1"/>
</dbReference>
<dbReference type="GO" id="GO:0004100">
    <property type="term" value="F:chitin synthase activity"/>
    <property type="evidence" value="ECO:0007669"/>
    <property type="project" value="UniProtKB-EC"/>
</dbReference>
<dbReference type="Gene3D" id="3.90.550.10">
    <property type="entry name" value="Spore Coat Polysaccharide Biosynthesis Protein SpsA, Chain A"/>
    <property type="match status" value="1"/>
</dbReference>
<dbReference type="SUPFAM" id="SSF55856">
    <property type="entry name" value="Cytochrome b5-like heme/steroid binding domain"/>
    <property type="match status" value="1"/>
</dbReference>
<dbReference type="FunFam" id="1.10.10.820:FF:000001">
    <property type="entry name" value="Myosin heavy chain"/>
    <property type="match status" value="1"/>
</dbReference>
<dbReference type="Gene3D" id="1.20.120.720">
    <property type="entry name" value="Myosin VI head, motor domain, U50 subdomain"/>
    <property type="match status" value="1"/>
</dbReference>
<comment type="similarity">
    <text evidence="15">Belongs to the TRAFAC class myosin-kinesin ATPase superfamily. Myosin family.</text>
</comment>
<comment type="caution">
    <text evidence="20">The sequence shown here is derived from an EMBL/GenBank/DDBJ whole genome shotgun (WGS) entry which is preliminary data.</text>
</comment>
<feature type="compositionally biased region" description="Low complexity" evidence="16">
    <location>
        <begin position="1780"/>
        <end position="1795"/>
    </location>
</feature>
<evidence type="ECO:0000259" key="19">
    <source>
        <dbReference type="PROSITE" id="PS51998"/>
    </source>
</evidence>
<feature type="transmembrane region" description="Helical" evidence="17">
    <location>
        <begin position="1670"/>
        <end position="1691"/>
    </location>
</feature>
<feature type="transmembrane region" description="Helical" evidence="17">
    <location>
        <begin position="979"/>
        <end position="1003"/>
    </location>
</feature>
<evidence type="ECO:0000256" key="7">
    <source>
        <dbReference type="ARBA" id="ARBA00022741"/>
    </source>
</evidence>
<evidence type="ECO:0000313" key="20">
    <source>
        <dbReference type="EMBL" id="KAJ1983533.1"/>
    </source>
</evidence>
<organism evidence="20 21">
    <name type="scientific">Dimargaris verticillata</name>
    <dbReference type="NCBI Taxonomy" id="2761393"/>
    <lineage>
        <taxon>Eukaryota</taxon>
        <taxon>Fungi</taxon>
        <taxon>Fungi incertae sedis</taxon>
        <taxon>Zoopagomycota</taxon>
        <taxon>Kickxellomycotina</taxon>
        <taxon>Dimargaritomycetes</taxon>
        <taxon>Dimargaritales</taxon>
        <taxon>Dimargaritaceae</taxon>
        <taxon>Dimargaris</taxon>
    </lineage>
</organism>
<feature type="region of interest" description="Disordered" evidence="16">
    <location>
        <begin position="1920"/>
        <end position="1960"/>
    </location>
</feature>
<dbReference type="GO" id="GO:0006031">
    <property type="term" value="P:chitin biosynthetic process"/>
    <property type="evidence" value="ECO:0007669"/>
    <property type="project" value="TreeGrafter"/>
</dbReference>
<dbReference type="InterPro" id="IPR001609">
    <property type="entry name" value="Myosin_head_motor_dom-like"/>
</dbReference>
<dbReference type="SUPFAM" id="SSF109715">
    <property type="entry name" value="DEK C-terminal domain"/>
    <property type="match status" value="1"/>
</dbReference>
<dbReference type="SUPFAM" id="SSF52540">
    <property type="entry name" value="P-loop containing nucleoside triphosphate hydrolases"/>
    <property type="match status" value="1"/>
</dbReference>
<evidence type="ECO:0000256" key="16">
    <source>
        <dbReference type="SAM" id="MobiDB-lite"/>
    </source>
</evidence>
<evidence type="ECO:0000256" key="13">
    <source>
        <dbReference type="ARBA" id="ARBA00023180"/>
    </source>
</evidence>
<keyword evidence="8 15" id="KW-0067">ATP-binding</keyword>
<keyword evidence="3" id="KW-1003">Cell membrane</keyword>
<evidence type="ECO:0000256" key="2">
    <source>
        <dbReference type="ARBA" id="ARBA00012543"/>
    </source>
</evidence>
<dbReference type="Gene3D" id="1.10.10.820">
    <property type="match status" value="1"/>
</dbReference>
<dbReference type="Pfam" id="PF00063">
    <property type="entry name" value="Myosin_head"/>
    <property type="match status" value="1"/>
</dbReference>
<evidence type="ECO:0000256" key="9">
    <source>
        <dbReference type="ARBA" id="ARBA00022989"/>
    </source>
</evidence>
<keyword evidence="13" id="KW-0325">Glycoprotein</keyword>
<feature type="compositionally biased region" description="Basic residues" evidence="16">
    <location>
        <begin position="635"/>
        <end position="644"/>
    </location>
</feature>
<evidence type="ECO:0000256" key="17">
    <source>
        <dbReference type="SAM" id="Phobius"/>
    </source>
</evidence>
<evidence type="ECO:0000256" key="12">
    <source>
        <dbReference type="ARBA" id="ARBA00023175"/>
    </source>
</evidence>
<keyword evidence="6 17" id="KW-0812">Transmembrane</keyword>
<evidence type="ECO:0000256" key="6">
    <source>
        <dbReference type="ARBA" id="ARBA00022692"/>
    </source>
</evidence>
<evidence type="ECO:0000256" key="1">
    <source>
        <dbReference type="ARBA" id="ARBA00004651"/>
    </source>
</evidence>
<feature type="transmembrane region" description="Helical" evidence="17">
    <location>
        <begin position="1643"/>
        <end position="1664"/>
    </location>
</feature>
<feature type="transmembrane region" description="Helical" evidence="17">
    <location>
        <begin position="1698"/>
        <end position="1721"/>
    </location>
</feature>
<evidence type="ECO:0000256" key="3">
    <source>
        <dbReference type="ARBA" id="ARBA00022475"/>
    </source>
</evidence>
<dbReference type="PROSITE" id="PS51998">
    <property type="entry name" value="DEK_C"/>
    <property type="match status" value="1"/>
</dbReference>
<dbReference type="InterPro" id="IPR001199">
    <property type="entry name" value="Cyt_B5-like_heme/steroid-bd"/>
</dbReference>
<evidence type="ECO:0000256" key="5">
    <source>
        <dbReference type="ARBA" id="ARBA00022679"/>
    </source>
</evidence>
<dbReference type="PANTHER" id="PTHR22914:SF13">
    <property type="entry name" value="CHITIN SYNTHASE"/>
    <property type="match status" value="1"/>
</dbReference>
<keyword evidence="14 15" id="KW-0009">Actin-binding</keyword>
<evidence type="ECO:0000259" key="18">
    <source>
        <dbReference type="PROSITE" id="PS51456"/>
    </source>
</evidence>
<dbReference type="InterPro" id="IPR029044">
    <property type="entry name" value="Nucleotide-diphossugar_trans"/>
</dbReference>
<feature type="transmembrane region" description="Helical" evidence="17">
    <location>
        <begin position="1245"/>
        <end position="1267"/>
    </location>
</feature>
<dbReference type="GO" id="GO:0031505">
    <property type="term" value="P:fungal-type cell wall organization"/>
    <property type="evidence" value="ECO:0007669"/>
    <property type="project" value="TreeGrafter"/>
</dbReference>
<feature type="domain" description="Myosin motor" evidence="18">
    <location>
        <begin position="17"/>
        <end position="780"/>
    </location>
</feature>
<proteinExistence type="inferred from homology"/>
<dbReference type="GO" id="GO:0005886">
    <property type="term" value="C:plasma membrane"/>
    <property type="evidence" value="ECO:0007669"/>
    <property type="project" value="UniProtKB-SubCell"/>
</dbReference>
<dbReference type="Pfam" id="PF00173">
    <property type="entry name" value="Cyt-b5"/>
    <property type="match status" value="1"/>
</dbReference>
<evidence type="ECO:0000256" key="15">
    <source>
        <dbReference type="PROSITE-ProRule" id="PRU00782"/>
    </source>
</evidence>
<evidence type="ECO:0000256" key="14">
    <source>
        <dbReference type="ARBA" id="ARBA00023203"/>
    </source>
</evidence>
<dbReference type="InterPro" id="IPR036400">
    <property type="entry name" value="Cyt_B5-like_heme/steroid_sf"/>
</dbReference>
<dbReference type="Gene3D" id="3.40.850.10">
    <property type="entry name" value="Kinesin motor domain"/>
    <property type="match status" value="1"/>
</dbReference>
<dbReference type="InterPro" id="IPR036037">
    <property type="entry name" value="MYSc_Myo17"/>
</dbReference>
<comment type="subcellular location">
    <subcellularLocation>
        <location evidence="1">Cell membrane</location>
        <topology evidence="1">Multi-pass membrane protein</topology>
    </subcellularLocation>
</comment>
<evidence type="ECO:0000256" key="10">
    <source>
        <dbReference type="ARBA" id="ARBA00023123"/>
    </source>
</evidence>
<evidence type="ECO:0000256" key="4">
    <source>
        <dbReference type="ARBA" id="ARBA00022676"/>
    </source>
</evidence>
<accession>A0A9W8EEP1</accession>
<feature type="region of interest" description="Actin-binding" evidence="15">
    <location>
        <begin position="658"/>
        <end position="680"/>
    </location>
</feature>
<keyword evidence="5" id="KW-0808">Transferase</keyword>
<feature type="compositionally biased region" description="Polar residues" evidence="16">
    <location>
        <begin position="893"/>
        <end position="902"/>
    </location>
</feature>
<keyword evidence="10 15" id="KW-0518">Myosin</keyword>
<dbReference type="InterPro" id="IPR014876">
    <property type="entry name" value="DEK_C"/>
</dbReference>
<protein>
    <recommendedName>
        <fullName evidence="2">chitin synthase</fullName>
        <ecNumber evidence="2">2.4.1.16</ecNumber>
    </recommendedName>
</protein>
<feature type="binding site" evidence="15">
    <location>
        <begin position="117"/>
        <end position="124"/>
    </location>
    <ligand>
        <name>ATP</name>
        <dbReference type="ChEBI" id="CHEBI:30616"/>
    </ligand>
</feature>
<keyword evidence="9 17" id="KW-1133">Transmembrane helix</keyword>
<dbReference type="EC" id="2.4.1.16" evidence="2"/>
<dbReference type="GO" id="GO:0016459">
    <property type="term" value="C:myosin complex"/>
    <property type="evidence" value="ECO:0007669"/>
    <property type="project" value="UniProtKB-KW"/>
</dbReference>
<feature type="domain" description="DEK-C" evidence="19">
    <location>
        <begin position="1958"/>
        <end position="2013"/>
    </location>
</feature>
<reference evidence="20" key="1">
    <citation type="submission" date="2022-07" db="EMBL/GenBank/DDBJ databases">
        <title>Phylogenomic reconstructions and comparative analyses of Kickxellomycotina fungi.</title>
        <authorList>
            <person name="Reynolds N.K."/>
            <person name="Stajich J.E."/>
            <person name="Barry K."/>
            <person name="Grigoriev I.V."/>
            <person name="Crous P."/>
            <person name="Smith M.E."/>
        </authorList>
    </citation>
    <scope>NUCLEOTIDE SEQUENCE</scope>
    <source>
        <strain evidence="20">RSA 567</strain>
    </source>
</reference>
<dbReference type="EMBL" id="JANBQB010000051">
    <property type="protein sequence ID" value="KAJ1983533.1"/>
    <property type="molecule type" value="Genomic_DNA"/>
</dbReference>
<dbReference type="Gene3D" id="1.20.58.530">
    <property type="match status" value="1"/>
</dbReference>
<feature type="compositionally biased region" description="Basic and acidic residues" evidence="16">
    <location>
        <begin position="923"/>
        <end position="933"/>
    </location>
</feature>
<dbReference type="CDD" id="cd14879">
    <property type="entry name" value="MYSc_Myo17"/>
    <property type="match status" value="1"/>
</dbReference>
<evidence type="ECO:0000256" key="8">
    <source>
        <dbReference type="ARBA" id="ARBA00022840"/>
    </source>
</evidence>
<dbReference type="Pfam" id="PF03142">
    <property type="entry name" value="Chitin_synth_2"/>
    <property type="match status" value="1"/>
</dbReference>
<dbReference type="InterPro" id="IPR004835">
    <property type="entry name" value="Chitin_synth"/>
</dbReference>
<gene>
    <name evidence="20" type="ORF">H4R34_001219</name>
</gene>
<keyword evidence="12 15" id="KW-0505">Motor protein</keyword>
<keyword evidence="11 17" id="KW-0472">Membrane</keyword>
<dbReference type="PRINTS" id="PR00193">
    <property type="entry name" value="MYOSINHEAVY"/>
</dbReference>
<dbReference type="Proteomes" id="UP001151582">
    <property type="component" value="Unassembled WGS sequence"/>
</dbReference>
<name>A0A9W8EEP1_9FUNG</name>
<evidence type="ECO:0000313" key="21">
    <source>
        <dbReference type="Proteomes" id="UP001151582"/>
    </source>
</evidence>
<dbReference type="InterPro" id="IPR027417">
    <property type="entry name" value="P-loop_NTPase"/>
</dbReference>
<keyword evidence="7 15" id="KW-0547">Nucleotide-binding</keyword>
<feature type="region of interest" description="Disordered" evidence="16">
    <location>
        <begin position="598"/>
        <end position="644"/>
    </location>
</feature>
<dbReference type="CDD" id="cd04190">
    <property type="entry name" value="Chitin_synth_C"/>
    <property type="match status" value="1"/>
</dbReference>
<dbReference type="Gene3D" id="3.10.120.10">
    <property type="entry name" value="Cytochrome b5-like heme/steroid binding domain"/>
    <property type="match status" value="1"/>
</dbReference>
<dbReference type="SUPFAM" id="SSF53448">
    <property type="entry name" value="Nucleotide-diphospho-sugar transferases"/>
    <property type="match status" value="1"/>
</dbReference>
<feature type="region of interest" description="Disordered" evidence="16">
    <location>
        <begin position="1831"/>
        <end position="1851"/>
    </location>
</feature>
<feature type="transmembrane region" description="Helical" evidence="17">
    <location>
        <begin position="947"/>
        <end position="967"/>
    </location>
</feature>
<keyword evidence="21" id="KW-1185">Reference proteome</keyword>
<keyword evidence="4" id="KW-0328">Glycosyltransferase</keyword>